<gene>
    <name evidence="2" type="ORF">O0554_11765</name>
</gene>
<keyword evidence="1" id="KW-1133">Transmembrane helix</keyword>
<feature type="transmembrane region" description="Helical" evidence="1">
    <location>
        <begin position="73"/>
        <end position="93"/>
    </location>
</feature>
<feature type="transmembrane region" description="Helical" evidence="1">
    <location>
        <begin position="144"/>
        <end position="162"/>
    </location>
</feature>
<keyword evidence="1" id="KW-0472">Membrane</keyword>
<feature type="transmembrane region" description="Helical" evidence="1">
    <location>
        <begin position="193"/>
        <end position="215"/>
    </location>
</feature>
<organism evidence="2 3">
    <name type="scientific">Brevibacillus laterosporus</name>
    <name type="common">Bacillus laterosporus</name>
    <dbReference type="NCBI Taxonomy" id="1465"/>
    <lineage>
        <taxon>Bacteria</taxon>
        <taxon>Bacillati</taxon>
        <taxon>Bacillota</taxon>
        <taxon>Bacilli</taxon>
        <taxon>Bacillales</taxon>
        <taxon>Paenibacillaceae</taxon>
        <taxon>Brevibacillus</taxon>
    </lineage>
</organism>
<feature type="transmembrane region" description="Helical" evidence="1">
    <location>
        <begin position="9"/>
        <end position="29"/>
    </location>
</feature>
<feature type="transmembrane region" description="Helical" evidence="1">
    <location>
        <begin position="41"/>
        <end position="61"/>
    </location>
</feature>
<evidence type="ECO:0000256" key="1">
    <source>
        <dbReference type="SAM" id="Phobius"/>
    </source>
</evidence>
<feature type="transmembrane region" description="Helical" evidence="1">
    <location>
        <begin position="113"/>
        <end position="132"/>
    </location>
</feature>
<proteinExistence type="predicted"/>
<comment type="caution">
    <text evidence="2">The sequence shown here is derived from an EMBL/GenBank/DDBJ whole genome shotgun (WGS) entry which is preliminary data.</text>
</comment>
<name>A0AAP3DGC6_BRELA</name>
<dbReference type="Pfam" id="PF07099">
    <property type="entry name" value="DUF1361"/>
    <property type="match status" value="1"/>
</dbReference>
<sequence length="233" mass="27291">MSFLKQKPLMYLFNVMVLMSAGSAILWIYRVMDTGRLTFRWLLIPNLVLAWIPFIMALILFDWYQRKQRFSIGMLPIAGVWLFFLPNAAYIVTDIVHLTTLNIRYFIYYDVTLNFYFALTGIILGFLSLALLHQIWAQRFGSLIGWLFVLITQLLTGIGVYLGRFLRWNSWDIIQHPVSILTHAMEAIFNQEAVLFIIHFSIFVAFVYPLFYVLIRPYVSSLHPSQVQAKPHQ</sequence>
<reference evidence="2" key="1">
    <citation type="submission" date="2022-09" db="EMBL/GenBank/DDBJ databases">
        <title>Genome analysis and characterization of larvicidal activity of Brevibacillus strains.</title>
        <authorList>
            <person name="Patrusheva E.V."/>
            <person name="Izotova A.O."/>
            <person name="Toshchakov S.V."/>
            <person name="Sineoky S.P."/>
        </authorList>
    </citation>
    <scope>NUCLEOTIDE SEQUENCE</scope>
    <source>
        <strain evidence="2">VKPM_B-13247</strain>
    </source>
</reference>
<dbReference type="InterPro" id="IPR009793">
    <property type="entry name" value="DUF1361"/>
</dbReference>
<evidence type="ECO:0000313" key="2">
    <source>
        <dbReference type="EMBL" id="MCZ0807591.1"/>
    </source>
</evidence>
<dbReference type="RefSeq" id="WP_161555136.1">
    <property type="nucleotide sequence ID" value="NZ_JANSGW010000014.1"/>
</dbReference>
<accession>A0AAP3DGC6</accession>
<keyword evidence="1" id="KW-0812">Transmembrane</keyword>
<dbReference type="Proteomes" id="UP001077662">
    <property type="component" value="Unassembled WGS sequence"/>
</dbReference>
<protein>
    <submittedName>
        <fullName evidence="2">DUF1361 domain-containing protein</fullName>
    </submittedName>
</protein>
<dbReference type="EMBL" id="JAPTNE010000014">
    <property type="protein sequence ID" value="MCZ0807591.1"/>
    <property type="molecule type" value="Genomic_DNA"/>
</dbReference>
<evidence type="ECO:0000313" key="3">
    <source>
        <dbReference type="Proteomes" id="UP001077662"/>
    </source>
</evidence>
<dbReference type="AlphaFoldDB" id="A0AAP3DGC6"/>